<dbReference type="GO" id="GO:0019748">
    <property type="term" value="P:secondary metabolic process"/>
    <property type="evidence" value="ECO:0007669"/>
    <property type="project" value="TreeGrafter"/>
</dbReference>
<dbReference type="PRINTS" id="PR00081">
    <property type="entry name" value="GDHRDH"/>
</dbReference>
<dbReference type="InterPro" id="IPR002347">
    <property type="entry name" value="SDR_fam"/>
</dbReference>
<gene>
    <name evidence="2" type="ORF">DFP99_0061</name>
</gene>
<dbReference type="InterPro" id="IPR036291">
    <property type="entry name" value="NAD(P)-bd_dom_sf"/>
</dbReference>
<dbReference type="SUPFAM" id="SSF51735">
    <property type="entry name" value="NAD(P)-binding Rossmann-fold domains"/>
    <property type="match status" value="1"/>
</dbReference>
<name>A0A288Q5T6_9LACO</name>
<dbReference type="InterPro" id="IPR051468">
    <property type="entry name" value="Fungal_SecMetab_SDRs"/>
</dbReference>
<dbReference type="Proteomes" id="UP000254912">
    <property type="component" value="Unassembled WGS sequence"/>
</dbReference>
<evidence type="ECO:0000256" key="1">
    <source>
        <dbReference type="RuleBase" id="RU000363"/>
    </source>
</evidence>
<dbReference type="EMBL" id="QRAS01000001">
    <property type="protein sequence ID" value="RDL11643.1"/>
    <property type="molecule type" value="Genomic_DNA"/>
</dbReference>
<protein>
    <submittedName>
        <fullName evidence="2">NAD(P)-dependent dehydrogenase (Short-subunit alcohol dehydrogenase family)</fullName>
    </submittedName>
</protein>
<evidence type="ECO:0000313" key="2">
    <source>
        <dbReference type="EMBL" id="RDL11643.1"/>
    </source>
</evidence>
<dbReference type="AlphaFoldDB" id="A0A288Q5T6"/>
<organism evidence="2 3">
    <name type="scientific">Weissella soli</name>
    <dbReference type="NCBI Taxonomy" id="155866"/>
    <lineage>
        <taxon>Bacteria</taxon>
        <taxon>Bacillati</taxon>
        <taxon>Bacillota</taxon>
        <taxon>Bacilli</taxon>
        <taxon>Lactobacillales</taxon>
        <taxon>Lactobacillaceae</taxon>
        <taxon>Weissella</taxon>
    </lineage>
</organism>
<dbReference type="PANTHER" id="PTHR43544:SF32">
    <property type="entry name" value="CHAIN DEHYDROGENASE, PUTATIVE (AFU_ORTHOLOGUE AFUA_5G01530)-RELATED"/>
    <property type="match status" value="1"/>
</dbReference>
<proteinExistence type="inferred from homology"/>
<dbReference type="GeneID" id="94545641"/>
<comment type="similarity">
    <text evidence="1">Belongs to the short-chain dehydrogenases/reductases (SDR) family.</text>
</comment>
<comment type="caution">
    <text evidence="2">The sequence shown here is derived from an EMBL/GenBank/DDBJ whole genome shotgun (WGS) entry which is preliminary data.</text>
</comment>
<dbReference type="Pfam" id="PF00106">
    <property type="entry name" value="adh_short"/>
    <property type="match status" value="1"/>
</dbReference>
<dbReference type="PANTHER" id="PTHR43544">
    <property type="entry name" value="SHORT-CHAIN DEHYDROGENASE/REDUCTASE"/>
    <property type="match status" value="1"/>
</dbReference>
<dbReference type="Gene3D" id="3.40.50.720">
    <property type="entry name" value="NAD(P)-binding Rossmann-like Domain"/>
    <property type="match status" value="1"/>
</dbReference>
<dbReference type="RefSeq" id="WP_070229716.1">
    <property type="nucleotide sequence ID" value="NZ_BJYO01000002.1"/>
</dbReference>
<dbReference type="GO" id="GO:0005737">
    <property type="term" value="C:cytoplasm"/>
    <property type="evidence" value="ECO:0007669"/>
    <property type="project" value="TreeGrafter"/>
</dbReference>
<dbReference type="PRINTS" id="PR00080">
    <property type="entry name" value="SDRFAMILY"/>
</dbReference>
<accession>A0A288Q5T6</accession>
<reference evidence="2 3" key="1">
    <citation type="submission" date="2018-07" db="EMBL/GenBank/DDBJ databases">
        <title>Genomic Encyclopedia of Type Strains, Phase III (KMG-III): the genomes of soil and plant-associated and newly described type strains.</title>
        <authorList>
            <person name="Whitman W."/>
        </authorList>
    </citation>
    <scope>NUCLEOTIDE SEQUENCE [LARGE SCALE GENOMIC DNA]</scope>
    <source>
        <strain evidence="2 3">CECT 7031</strain>
    </source>
</reference>
<dbReference type="GO" id="GO:0016491">
    <property type="term" value="F:oxidoreductase activity"/>
    <property type="evidence" value="ECO:0007669"/>
    <property type="project" value="TreeGrafter"/>
</dbReference>
<keyword evidence="3" id="KW-1185">Reference proteome</keyword>
<dbReference type="KEGG" id="wso:WSWS_00432"/>
<evidence type="ECO:0000313" key="3">
    <source>
        <dbReference type="Proteomes" id="UP000254912"/>
    </source>
</evidence>
<sequence>MKKALITGANKGIGFEIAKQLKAAGYEIFIGARNANRGQEAATVLGGQYVPVDLNDLHNLAEIQQAVGTLDLLVNNAGIPGDMHKSGLDFSDRELRETMEVNFFGTHQLIDGLRTNLAADGVIINVTIPVTPKAYFSPLAYQTSKAAQNVLTMNYGMAFAQSGSQRRIWGFMPGAVATDLNGLAAGGFVKTPAAAAALIVATLSDGQNHNGKLVNWDGSEIAAYEVDFNQLSVQG</sequence>